<organism evidence="3 4">
    <name type="scientific">Portunus trituberculatus</name>
    <name type="common">Swimming crab</name>
    <name type="synonym">Neptunus trituberculatus</name>
    <dbReference type="NCBI Taxonomy" id="210409"/>
    <lineage>
        <taxon>Eukaryota</taxon>
        <taxon>Metazoa</taxon>
        <taxon>Ecdysozoa</taxon>
        <taxon>Arthropoda</taxon>
        <taxon>Crustacea</taxon>
        <taxon>Multicrustacea</taxon>
        <taxon>Malacostraca</taxon>
        <taxon>Eumalacostraca</taxon>
        <taxon>Eucarida</taxon>
        <taxon>Decapoda</taxon>
        <taxon>Pleocyemata</taxon>
        <taxon>Brachyura</taxon>
        <taxon>Eubrachyura</taxon>
        <taxon>Portunoidea</taxon>
        <taxon>Portunidae</taxon>
        <taxon>Portuninae</taxon>
        <taxon>Portunus</taxon>
    </lineage>
</organism>
<feature type="chain" id="PRO_5023047112" description="Secreted protein" evidence="2">
    <location>
        <begin position="28"/>
        <end position="84"/>
    </location>
</feature>
<dbReference type="AlphaFoldDB" id="A0A5B7ERR0"/>
<evidence type="ECO:0000256" key="1">
    <source>
        <dbReference type="SAM" id="MobiDB-lite"/>
    </source>
</evidence>
<proteinExistence type="predicted"/>
<evidence type="ECO:0000256" key="2">
    <source>
        <dbReference type="SAM" id="SignalP"/>
    </source>
</evidence>
<name>A0A5B7ERR0_PORTR</name>
<reference evidence="3 4" key="1">
    <citation type="submission" date="2019-05" db="EMBL/GenBank/DDBJ databases">
        <title>Another draft genome of Portunus trituberculatus and its Hox gene families provides insights of decapod evolution.</title>
        <authorList>
            <person name="Jeong J.-H."/>
            <person name="Song I."/>
            <person name="Kim S."/>
            <person name="Choi T."/>
            <person name="Kim D."/>
            <person name="Ryu S."/>
            <person name="Kim W."/>
        </authorList>
    </citation>
    <scope>NUCLEOTIDE SEQUENCE [LARGE SCALE GENOMIC DNA]</scope>
    <source>
        <tissue evidence="3">Muscle</tissue>
    </source>
</reference>
<protein>
    <recommendedName>
        <fullName evidence="5">Secreted protein</fullName>
    </recommendedName>
</protein>
<comment type="caution">
    <text evidence="3">The sequence shown here is derived from an EMBL/GenBank/DDBJ whole genome shotgun (WGS) entry which is preliminary data.</text>
</comment>
<dbReference type="Proteomes" id="UP000324222">
    <property type="component" value="Unassembled WGS sequence"/>
</dbReference>
<evidence type="ECO:0000313" key="4">
    <source>
        <dbReference type="Proteomes" id="UP000324222"/>
    </source>
</evidence>
<feature type="signal peptide" evidence="2">
    <location>
        <begin position="1"/>
        <end position="27"/>
    </location>
</feature>
<evidence type="ECO:0008006" key="5">
    <source>
        <dbReference type="Google" id="ProtNLM"/>
    </source>
</evidence>
<keyword evidence="4" id="KW-1185">Reference proteome</keyword>
<sequence>MVLAAEMQVAVVTVVWLWCVMDWCSRSRQTLGGGARETQGQPTLPTRPQGHSGGVCLFLGRGRGGLAASGEQRAAGLSGLLLDA</sequence>
<feature type="region of interest" description="Disordered" evidence="1">
    <location>
        <begin position="30"/>
        <end position="51"/>
    </location>
</feature>
<evidence type="ECO:0000313" key="3">
    <source>
        <dbReference type="EMBL" id="MPC36842.1"/>
    </source>
</evidence>
<dbReference type="EMBL" id="VSRR010003619">
    <property type="protein sequence ID" value="MPC36842.1"/>
    <property type="molecule type" value="Genomic_DNA"/>
</dbReference>
<gene>
    <name evidence="3" type="ORF">E2C01_030308</name>
</gene>
<keyword evidence="2" id="KW-0732">Signal</keyword>
<accession>A0A5B7ERR0</accession>